<dbReference type="OrthoDB" id="6028095at2"/>
<dbReference type="STRING" id="69.GLE_4557"/>
<reference evidence="1 2" key="1">
    <citation type="submission" date="2015-11" db="EMBL/GenBank/DDBJ databases">
        <title>Genome sequences of Lysobacter enzymogenes strain C3 and Lysobacter antibioticus ATCC 29479.</title>
        <authorList>
            <person name="Kobayashi D.Y."/>
        </authorList>
    </citation>
    <scope>NUCLEOTIDE SEQUENCE [LARGE SCALE GENOMIC DNA]</scope>
    <source>
        <strain evidence="1 2">C3</strain>
    </source>
</reference>
<evidence type="ECO:0000313" key="1">
    <source>
        <dbReference type="EMBL" id="ALN59898.1"/>
    </source>
</evidence>
<organism evidence="1 2">
    <name type="scientific">Lysobacter enzymogenes</name>
    <dbReference type="NCBI Taxonomy" id="69"/>
    <lineage>
        <taxon>Bacteria</taxon>
        <taxon>Pseudomonadati</taxon>
        <taxon>Pseudomonadota</taxon>
        <taxon>Gammaproteobacteria</taxon>
        <taxon>Lysobacterales</taxon>
        <taxon>Lysobacteraceae</taxon>
        <taxon>Lysobacter</taxon>
    </lineage>
</organism>
<protein>
    <submittedName>
        <fullName evidence="1">Uncharacterized protein</fullName>
    </submittedName>
</protein>
<dbReference type="EMBL" id="CP013140">
    <property type="protein sequence ID" value="ALN59898.1"/>
    <property type="molecule type" value="Genomic_DNA"/>
</dbReference>
<sequence length="119" mass="12357">MPARSALANVMRHLVFGVLIAVMLFKPVLAFAGEVGELDDLVPDAALVFDAAHAGGLPDQDGCGDLQRHLTHCCAVQAALLPRIELGLLAPSPASPLPARATAFVAADPTQPLRPPIHA</sequence>
<gene>
    <name evidence="1" type="ORF">GLE_4557</name>
</gene>
<dbReference type="PATRIC" id="fig|69.6.peg.4493"/>
<dbReference type="KEGG" id="lez:GLE_4557"/>
<dbReference type="AlphaFoldDB" id="A0A0S2DMV9"/>
<dbReference type="Proteomes" id="UP000061569">
    <property type="component" value="Chromosome"/>
</dbReference>
<proteinExistence type="predicted"/>
<name>A0A0S2DMV9_LYSEN</name>
<evidence type="ECO:0000313" key="2">
    <source>
        <dbReference type="Proteomes" id="UP000061569"/>
    </source>
</evidence>
<accession>A0A0S2DMV9</accession>